<dbReference type="PANTHER" id="PTHR10920:SF12">
    <property type="entry name" value="TRNA (CYTIDINE(32)_GUANOSINE(34)-2'-O)-METHYLTRANSFERASE-RELATED"/>
    <property type="match status" value="1"/>
</dbReference>
<keyword evidence="11" id="KW-1185">Reference proteome</keyword>
<keyword evidence="4 8" id="KW-0808">Transferase</keyword>
<feature type="binding site" evidence="8">
    <location>
        <position position="54"/>
    </location>
    <ligand>
        <name>S-adenosyl-L-methionine</name>
        <dbReference type="ChEBI" id="CHEBI:59789"/>
    </ligand>
</feature>
<dbReference type="GO" id="GO:0106340">
    <property type="term" value="F:tRNA (guanosine(34)-2'-O)-methyltransferase activity"/>
    <property type="evidence" value="ECO:0007669"/>
    <property type="project" value="UniProtKB-ARBA"/>
</dbReference>
<feature type="binding site" evidence="8">
    <location>
        <position position="120"/>
    </location>
    <ligand>
        <name>S-adenosyl-L-methionine</name>
        <dbReference type="ChEBI" id="CHEBI:59789"/>
    </ligand>
</feature>
<accession>A0AAV9J3A3</accession>
<dbReference type="EMBL" id="JANCYW010000020">
    <property type="protein sequence ID" value="KAK4538800.1"/>
    <property type="molecule type" value="Genomic_DNA"/>
</dbReference>
<dbReference type="GO" id="GO:0005737">
    <property type="term" value="C:cytoplasm"/>
    <property type="evidence" value="ECO:0007669"/>
    <property type="project" value="UniProtKB-SubCell"/>
</dbReference>
<evidence type="ECO:0000256" key="4">
    <source>
        <dbReference type="ARBA" id="ARBA00022679"/>
    </source>
</evidence>
<keyword evidence="2" id="KW-0698">rRNA processing</keyword>
<dbReference type="InterPro" id="IPR028590">
    <property type="entry name" value="RNA_methyltr_E_TRM7"/>
</dbReference>
<dbReference type="InterPro" id="IPR029063">
    <property type="entry name" value="SAM-dependent_MTases_sf"/>
</dbReference>
<comment type="subcellular location">
    <subcellularLocation>
        <location evidence="8">Cytoplasm</location>
    </subcellularLocation>
</comment>
<keyword evidence="3 8" id="KW-0489">Methyltransferase</keyword>
<dbReference type="SUPFAM" id="SSF53335">
    <property type="entry name" value="S-adenosyl-L-methionine-dependent methyltransferases"/>
    <property type="match status" value="1"/>
</dbReference>
<evidence type="ECO:0000256" key="1">
    <source>
        <dbReference type="ARBA" id="ARBA00022490"/>
    </source>
</evidence>
<dbReference type="InterPro" id="IPR050082">
    <property type="entry name" value="RNA_methyltr_RlmE"/>
</dbReference>
<dbReference type="HAMAP" id="MF_01547">
    <property type="entry name" value="RNA_methyltr_E"/>
    <property type="match status" value="1"/>
</dbReference>
<dbReference type="GO" id="GO:0006364">
    <property type="term" value="P:rRNA processing"/>
    <property type="evidence" value="ECO:0007669"/>
    <property type="project" value="UniProtKB-KW"/>
</dbReference>
<feature type="binding site" evidence="8">
    <location>
        <position position="52"/>
    </location>
    <ligand>
        <name>S-adenosyl-L-methionine</name>
        <dbReference type="ChEBI" id="CHEBI:59789"/>
    </ligand>
</feature>
<dbReference type="Proteomes" id="UP001301350">
    <property type="component" value="Unassembled WGS sequence"/>
</dbReference>
<dbReference type="HAMAP" id="MF_03162">
    <property type="entry name" value="RNA_methyltr_E_TRM7"/>
    <property type="match status" value="1"/>
</dbReference>
<proteinExistence type="inferred from homology"/>
<evidence type="ECO:0000259" key="9">
    <source>
        <dbReference type="Pfam" id="PF01728"/>
    </source>
</evidence>
<comment type="function">
    <text evidence="8">Methylates the 2'-O-ribose of nucleotides at positions 32 and 34 of the tRNA anticodon loop of substrate tRNAs.</text>
</comment>
<feature type="domain" description="Ribosomal RNA methyltransferase FtsJ" evidence="9">
    <location>
        <begin position="20"/>
        <end position="203"/>
    </location>
</feature>
<comment type="similarity">
    <text evidence="8">Belongs to the class I-like SAM-binding methyltransferase superfamily. RNA methyltransferase RlmE family. TRM7 subfamily.</text>
</comment>
<dbReference type="FunFam" id="3.40.50.150:FF:000220">
    <property type="entry name" value="CAMK protein kinase"/>
    <property type="match status" value="1"/>
</dbReference>
<evidence type="ECO:0000256" key="8">
    <source>
        <dbReference type="HAMAP-Rule" id="MF_03162"/>
    </source>
</evidence>
<gene>
    <name evidence="10" type="ORF">CDCA_CDCA20G4825</name>
</gene>
<dbReference type="EC" id="2.1.1.205" evidence="8"/>
<evidence type="ECO:0000313" key="11">
    <source>
        <dbReference type="Proteomes" id="UP001301350"/>
    </source>
</evidence>
<comment type="caution">
    <text evidence="10">The sequence shown here is derived from an EMBL/GenBank/DDBJ whole genome shotgun (WGS) entry which is preliminary data.</text>
</comment>
<comment type="catalytic activity">
    <reaction evidence="7 8">
        <text>cytidine(32)/guanosine(34) in tRNA + 2 S-adenosyl-L-methionine = 2'-O-methylcytidine(32)/2'-O-methylguanosine(34) in tRNA + 2 S-adenosyl-L-homocysteine + 2 H(+)</text>
        <dbReference type="Rhea" id="RHEA:42396"/>
        <dbReference type="Rhea" id="RHEA-COMP:10246"/>
        <dbReference type="Rhea" id="RHEA-COMP:10247"/>
        <dbReference type="ChEBI" id="CHEBI:15378"/>
        <dbReference type="ChEBI" id="CHEBI:57856"/>
        <dbReference type="ChEBI" id="CHEBI:59789"/>
        <dbReference type="ChEBI" id="CHEBI:74269"/>
        <dbReference type="ChEBI" id="CHEBI:74445"/>
        <dbReference type="ChEBI" id="CHEBI:74495"/>
        <dbReference type="ChEBI" id="CHEBI:82748"/>
        <dbReference type="EC" id="2.1.1.205"/>
    </reaction>
</comment>
<sequence>MTRSKDKRDAYYRRAKESGYRARSAFKLIQLDEEFGLFAGVHRVLDLCAAPGGWSQVAAERLAQVSAEGLSGCRIIAVDLQEIAPIEGVTRVQGDITHPAVLQHIETLVAPEQVELVLSDGAPDVTGMHDMDEYVQHELVRAALTVCGALLKAGGTLVAKIFRGPEVALLYAQLRSLFGEVYVAKPRASRNSSTEAFVVCRQFRPDAVPARDALVLPPFVACGDLNDSNADMNYVSEPGNSYRVVVQPPIDPPYQEAIRRRSGRAAEAGDE</sequence>
<protein>
    <recommendedName>
        <fullName evidence="8">Putative tRNA (cytidine(32)/guanosine(34)-2'-O)-methyltransferase</fullName>
        <ecNumber evidence="8">2.1.1.205</ecNumber>
    </recommendedName>
    <alternativeName>
        <fullName evidence="8">2'-O-ribose RNA methyltransferase TRM7 homolog</fullName>
    </alternativeName>
</protein>
<evidence type="ECO:0000256" key="6">
    <source>
        <dbReference type="ARBA" id="ARBA00022694"/>
    </source>
</evidence>
<dbReference type="GO" id="GO:0002181">
    <property type="term" value="P:cytoplasmic translation"/>
    <property type="evidence" value="ECO:0007669"/>
    <property type="project" value="UniProtKB-UniRule"/>
</dbReference>
<evidence type="ECO:0000256" key="7">
    <source>
        <dbReference type="ARBA" id="ARBA00048902"/>
    </source>
</evidence>
<dbReference type="CDD" id="cd02440">
    <property type="entry name" value="AdoMet_MTases"/>
    <property type="match status" value="1"/>
</dbReference>
<dbReference type="Gene3D" id="3.40.50.150">
    <property type="entry name" value="Vaccinia Virus protein VP39"/>
    <property type="match status" value="1"/>
</dbReference>
<dbReference type="Pfam" id="PF01728">
    <property type="entry name" value="FtsJ"/>
    <property type="match status" value="1"/>
</dbReference>
<feature type="active site" description="Proton acceptor" evidence="8">
    <location>
        <position position="160"/>
    </location>
</feature>
<name>A0AAV9J3A3_CYACA</name>
<dbReference type="InterPro" id="IPR002877">
    <property type="entry name" value="RNA_MeTrfase_FtsJ_dom"/>
</dbReference>
<dbReference type="GO" id="GO:0002128">
    <property type="term" value="P:tRNA nucleoside ribose methylation"/>
    <property type="evidence" value="ECO:0007669"/>
    <property type="project" value="UniProtKB-UniRule"/>
</dbReference>
<feature type="binding site" evidence="8">
    <location>
        <position position="79"/>
    </location>
    <ligand>
        <name>S-adenosyl-L-methionine</name>
        <dbReference type="ChEBI" id="CHEBI:59789"/>
    </ligand>
</feature>
<keyword evidence="1 8" id="KW-0963">Cytoplasm</keyword>
<evidence type="ECO:0000256" key="2">
    <source>
        <dbReference type="ARBA" id="ARBA00022552"/>
    </source>
</evidence>
<dbReference type="PANTHER" id="PTHR10920">
    <property type="entry name" value="RIBOSOMAL RNA METHYLTRANSFERASE"/>
    <property type="match status" value="1"/>
</dbReference>
<dbReference type="AlphaFoldDB" id="A0AAV9J3A3"/>
<organism evidence="10 11">
    <name type="scientific">Cyanidium caldarium</name>
    <name type="common">Red alga</name>
    <dbReference type="NCBI Taxonomy" id="2771"/>
    <lineage>
        <taxon>Eukaryota</taxon>
        <taxon>Rhodophyta</taxon>
        <taxon>Bangiophyceae</taxon>
        <taxon>Cyanidiales</taxon>
        <taxon>Cyanidiaceae</taxon>
        <taxon>Cyanidium</taxon>
    </lineage>
</organism>
<keyword evidence="6 8" id="KW-0819">tRNA processing</keyword>
<evidence type="ECO:0000256" key="3">
    <source>
        <dbReference type="ARBA" id="ARBA00022603"/>
    </source>
</evidence>
<dbReference type="InterPro" id="IPR015507">
    <property type="entry name" value="rRNA-MeTfrase_E"/>
</dbReference>
<feature type="binding site" evidence="8">
    <location>
        <position position="95"/>
    </location>
    <ligand>
        <name>S-adenosyl-L-methionine</name>
        <dbReference type="ChEBI" id="CHEBI:59789"/>
    </ligand>
</feature>
<reference evidence="10 11" key="1">
    <citation type="submission" date="2022-07" db="EMBL/GenBank/DDBJ databases">
        <title>Genome-wide signatures of adaptation to extreme environments.</title>
        <authorList>
            <person name="Cho C.H."/>
            <person name="Yoon H.S."/>
        </authorList>
    </citation>
    <scope>NUCLEOTIDE SEQUENCE [LARGE SCALE GENOMIC DNA]</scope>
    <source>
        <strain evidence="10 11">DBV 063 E5</strain>
    </source>
</reference>
<keyword evidence="5 8" id="KW-0949">S-adenosyl-L-methionine</keyword>
<evidence type="ECO:0000313" key="10">
    <source>
        <dbReference type="EMBL" id="KAK4538800.1"/>
    </source>
</evidence>
<evidence type="ECO:0000256" key="5">
    <source>
        <dbReference type="ARBA" id="ARBA00022691"/>
    </source>
</evidence>